<evidence type="ECO:0000313" key="2">
    <source>
        <dbReference type="EMBL" id="USV03133.1"/>
    </source>
</evidence>
<accession>A0ABY5CY83</accession>
<feature type="domain" description="Styrene monooxygenase StyA putative substrate binding" evidence="1">
    <location>
        <begin position="148"/>
        <end position="255"/>
    </location>
</feature>
<name>A0ABY5CY83_9GAMM</name>
<dbReference type="SUPFAM" id="SSF51905">
    <property type="entry name" value="FAD/NAD(P)-binding domain"/>
    <property type="match status" value="1"/>
</dbReference>
<dbReference type="Pfam" id="PF17885">
    <property type="entry name" value="Smoa_sbd"/>
    <property type="match status" value="1"/>
</dbReference>
<dbReference type="Proteomes" id="UP001056873">
    <property type="component" value="Chromosome"/>
</dbReference>
<dbReference type="Gene3D" id="3.30.9.40">
    <property type="match status" value="1"/>
</dbReference>
<proteinExistence type="predicted"/>
<evidence type="ECO:0000259" key="1">
    <source>
        <dbReference type="Pfam" id="PF17885"/>
    </source>
</evidence>
<evidence type="ECO:0000313" key="3">
    <source>
        <dbReference type="Proteomes" id="UP001056873"/>
    </source>
</evidence>
<dbReference type="Gene3D" id="3.50.50.60">
    <property type="entry name" value="FAD/NAD(P)-binding domain"/>
    <property type="match status" value="2"/>
</dbReference>
<dbReference type="RefSeq" id="WP_252961916.1">
    <property type="nucleotide sequence ID" value="NZ_CAMIPH010000003.1"/>
</dbReference>
<dbReference type="InterPro" id="IPR041654">
    <property type="entry name" value="StyA_sbd"/>
</dbReference>
<reference evidence="2" key="1">
    <citation type="journal article" date="2022" name="BMC Genomics">
        <title>Genome sequence of the entomopathogenic Serratia entomophila isolate 626 and characterisation of the species specific itaconate degradation pathway.</title>
        <authorList>
            <person name="Vaughan A.L."/>
            <person name="Altermann E."/>
            <person name="Glare T.R."/>
            <person name="Hurst M.R.H."/>
        </authorList>
    </citation>
    <scope>NUCLEOTIDE SEQUENCE</scope>
    <source>
        <strain evidence="2">626</strain>
    </source>
</reference>
<gene>
    <name evidence="2" type="ORF">KFQ06_11765</name>
</gene>
<sequence length="411" mass="44881">MRNIAIVGAGQSGLQLALGLLAAGYRVTLMTNRDAESLRRGRVMSSQCMFHSALESERCSQLNFWEEPAPPIEGIGLSIADPQGAGAAALSWRAGLDSYAQSVDQRLKMPGWMAAFEDGGGRLVIADAGVAELERLSAEHDLVLLAAGKGEVVKRFAVDRARSRFDRPQRALALTYVHGMRPMDAGGQINFNLIPGVGEYFTFPALTLSGPCDIMVFEGLPGGEMDCWQGLDTPERHLRQSLAILRRWLPWEAERCGEVELTDAMGTLAGGFTPCVRQPVLTLPSGHRVLGMADALVLNDPITGQGSNSAAKCAAIYLQRILAHRDAAFDSRWMEETFDDYWHYARHVVSWTNSLLQPPQPHVMALLGSAAQAEPLAGKIVNGFDDPGRFAPWWYQPEAAHRLIREHDPAG</sequence>
<protein>
    <submittedName>
        <fullName evidence="2">FAD-binding oxidoreductase</fullName>
    </submittedName>
</protein>
<dbReference type="InterPro" id="IPR036188">
    <property type="entry name" value="FAD/NAD-bd_sf"/>
</dbReference>
<dbReference type="EMBL" id="CP074347">
    <property type="protein sequence ID" value="USV03133.1"/>
    <property type="molecule type" value="Genomic_DNA"/>
</dbReference>
<keyword evidence="3" id="KW-1185">Reference proteome</keyword>
<organism evidence="2 3">
    <name type="scientific">Serratia entomophila</name>
    <dbReference type="NCBI Taxonomy" id="42906"/>
    <lineage>
        <taxon>Bacteria</taxon>
        <taxon>Pseudomonadati</taxon>
        <taxon>Pseudomonadota</taxon>
        <taxon>Gammaproteobacteria</taxon>
        <taxon>Enterobacterales</taxon>
        <taxon>Yersiniaceae</taxon>
        <taxon>Serratia</taxon>
    </lineage>
</organism>